<accession>A0A7G8PW63</accession>
<feature type="transmembrane region" description="Helical" evidence="2">
    <location>
        <begin position="129"/>
        <end position="146"/>
    </location>
</feature>
<feature type="coiled-coil region" evidence="1">
    <location>
        <begin position="155"/>
        <end position="182"/>
    </location>
</feature>
<keyword evidence="2" id="KW-0812">Transmembrane</keyword>
<evidence type="ECO:0000256" key="1">
    <source>
        <dbReference type="SAM" id="Coils"/>
    </source>
</evidence>
<keyword evidence="2" id="KW-0472">Membrane</keyword>
<evidence type="ECO:0008006" key="6">
    <source>
        <dbReference type="Google" id="ProtNLM"/>
    </source>
</evidence>
<keyword evidence="2" id="KW-1133">Transmembrane helix</keyword>
<gene>
    <name evidence="4" type="ORF">ALE3EI_2032</name>
</gene>
<feature type="chain" id="PRO_5029019409" description="tRNA (Guanine-N1)-methyltransferase" evidence="3">
    <location>
        <begin position="21"/>
        <end position="197"/>
    </location>
</feature>
<dbReference type="KEGG" id="alti:ALE3EI_2032"/>
<name>A0A7G8PW63_9FLAO</name>
<feature type="coiled-coil region" evidence="1">
    <location>
        <begin position="62"/>
        <end position="96"/>
    </location>
</feature>
<keyword evidence="3" id="KW-0732">Signal</keyword>
<reference evidence="4 5" key="1">
    <citation type="submission" date="2020-04" db="EMBL/GenBank/DDBJ databases">
        <title>Genome sequence of Altibacter aquimarinus strain ALE3EI.</title>
        <authorList>
            <person name="Oh H.-M."/>
            <person name="Jang D."/>
        </authorList>
    </citation>
    <scope>NUCLEOTIDE SEQUENCE [LARGE SCALE GENOMIC DNA]</scope>
    <source>
        <strain evidence="4 5">ALE3EI</strain>
    </source>
</reference>
<dbReference type="Gene3D" id="1.20.5.340">
    <property type="match status" value="1"/>
</dbReference>
<sequence>MKKNFVLVIGFLCLHLAAFAQEDTAQDPPPNTVEQQFIDVVDGSNSYQEFKVIKKTEINGLRKSVLDSIKALETNIDSLNSQIGAQKNDISKLQTDLNTVQQDLSLSKQKEDGIEFFGVLTQKSTYNSIMWSIIGLLVLALAFFIYKFNNSNKVTQESQLKLAELEIEFEKYRQKAIENEQQLGRKLQDEINKNRKG</sequence>
<proteinExistence type="predicted"/>
<keyword evidence="1" id="KW-0175">Coiled coil</keyword>
<dbReference type="SUPFAM" id="SSF58100">
    <property type="entry name" value="Bacterial hemolysins"/>
    <property type="match status" value="1"/>
</dbReference>
<organism evidence="4 5">
    <name type="scientific">Constantimarinum furrinae</name>
    <dbReference type="NCBI Taxonomy" id="2562285"/>
    <lineage>
        <taxon>Bacteria</taxon>
        <taxon>Pseudomonadati</taxon>
        <taxon>Bacteroidota</taxon>
        <taxon>Flavobacteriia</taxon>
        <taxon>Flavobacteriales</taxon>
        <taxon>Flavobacteriaceae</taxon>
        <taxon>Altibacter/Constantimarinum group</taxon>
        <taxon>Constantimarinum</taxon>
    </lineage>
</organism>
<evidence type="ECO:0000256" key="2">
    <source>
        <dbReference type="SAM" id="Phobius"/>
    </source>
</evidence>
<evidence type="ECO:0000313" key="4">
    <source>
        <dbReference type="EMBL" id="QNJ98579.1"/>
    </source>
</evidence>
<dbReference type="AlphaFoldDB" id="A0A7G8PW63"/>
<keyword evidence="5" id="KW-1185">Reference proteome</keyword>
<evidence type="ECO:0000313" key="5">
    <source>
        <dbReference type="Proteomes" id="UP000515514"/>
    </source>
</evidence>
<dbReference type="Proteomes" id="UP000515514">
    <property type="component" value="Chromosome"/>
</dbReference>
<feature type="signal peptide" evidence="3">
    <location>
        <begin position="1"/>
        <end position="20"/>
    </location>
</feature>
<evidence type="ECO:0000256" key="3">
    <source>
        <dbReference type="SAM" id="SignalP"/>
    </source>
</evidence>
<protein>
    <recommendedName>
        <fullName evidence="6">tRNA (Guanine-N1)-methyltransferase</fullName>
    </recommendedName>
</protein>
<dbReference type="EMBL" id="CP052909">
    <property type="protein sequence ID" value="QNJ98579.1"/>
    <property type="molecule type" value="Genomic_DNA"/>
</dbReference>